<gene>
    <name evidence="1" type="ORF">COB67_04480</name>
</gene>
<proteinExistence type="predicted"/>
<comment type="caution">
    <text evidence="1">The sequence shown here is derived from an EMBL/GenBank/DDBJ whole genome shotgun (WGS) entry which is preliminary data.</text>
</comment>
<dbReference type="AlphaFoldDB" id="A0A2A4T7Y1"/>
<dbReference type="Pfam" id="PF08780">
    <property type="entry name" value="NTase_sub_bind"/>
    <property type="match status" value="1"/>
</dbReference>
<dbReference type="Gene3D" id="1.20.120.330">
    <property type="entry name" value="Nucleotidyltransferases domain 2"/>
    <property type="match status" value="1"/>
</dbReference>
<dbReference type="NCBIfam" id="TIGR01987">
    <property type="entry name" value="HI0074"/>
    <property type="match status" value="1"/>
</dbReference>
<reference evidence="2" key="1">
    <citation type="submission" date="2017-08" db="EMBL/GenBank/DDBJ databases">
        <title>A dynamic microbial community with high functional redundancy inhabits the cold, oxic subseafloor aquifer.</title>
        <authorList>
            <person name="Tully B.J."/>
            <person name="Wheat C.G."/>
            <person name="Glazer B.T."/>
            <person name="Huber J.A."/>
        </authorList>
    </citation>
    <scope>NUCLEOTIDE SEQUENCE [LARGE SCALE GENOMIC DNA]</scope>
</reference>
<sequence length="136" mass="16234">MEGRLKYKVQQFKDALLNFEESLSINLDEYPTIVIDTLKSGRIQKFEFCTELLWKTLKVYLWEINGIDSKSPKMVIKDYYKLGLLSTPEYEQVMEIINDRNKLSHIYGKEQFEEIYQRVIKVLPLFFKVRDVLEAL</sequence>
<dbReference type="EMBL" id="NVSR01000017">
    <property type="protein sequence ID" value="PCI29245.1"/>
    <property type="molecule type" value="Genomic_DNA"/>
</dbReference>
<keyword evidence="1" id="KW-0808">Transferase</keyword>
<name>A0A2A4T7Y1_9DELT</name>
<dbReference type="Proteomes" id="UP000218113">
    <property type="component" value="Unassembled WGS sequence"/>
</dbReference>
<organism evidence="1 2">
    <name type="scientific">SAR324 cluster bacterium</name>
    <dbReference type="NCBI Taxonomy" id="2024889"/>
    <lineage>
        <taxon>Bacteria</taxon>
        <taxon>Deltaproteobacteria</taxon>
        <taxon>SAR324 cluster</taxon>
    </lineage>
</organism>
<accession>A0A2A4T7Y1</accession>
<dbReference type="SUPFAM" id="SSF81593">
    <property type="entry name" value="Nucleotidyltransferase substrate binding subunit/domain"/>
    <property type="match status" value="1"/>
</dbReference>
<evidence type="ECO:0000313" key="1">
    <source>
        <dbReference type="EMBL" id="PCI29245.1"/>
    </source>
</evidence>
<dbReference type="GO" id="GO:0016740">
    <property type="term" value="F:transferase activity"/>
    <property type="evidence" value="ECO:0007669"/>
    <property type="project" value="UniProtKB-KW"/>
</dbReference>
<protein>
    <submittedName>
        <fullName evidence="1">Nucleotidyltransferase</fullName>
    </submittedName>
</protein>
<dbReference type="InterPro" id="IPR010235">
    <property type="entry name" value="HepT"/>
</dbReference>
<evidence type="ECO:0000313" key="2">
    <source>
        <dbReference type="Proteomes" id="UP000218113"/>
    </source>
</evidence>